<comment type="subcellular location">
    <subcellularLocation>
        <location evidence="1">Membrane</location>
        <topology evidence="1">Multi-pass membrane protein</topology>
    </subcellularLocation>
</comment>
<evidence type="ECO:0000256" key="4">
    <source>
        <dbReference type="ARBA" id="ARBA00022679"/>
    </source>
</evidence>
<evidence type="ECO:0000256" key="6">
    <source>
        <dbReference type="ARBA" id="ARBA00022989"/>
    </source>
</evidence>
<evidence type="ECO:0000256" key="7">
    <source>
        <dbReference type="ARBA" id="ARBA00023133"/>
    </source>
</evidence>
<name>A0ABM8AUK8_9BACT</name>
<dbReference type="RefSeq" id="WP_264981869.1">
    <property type="nucleotide sequence ID" value="NZ_AP026708.1"/>
</dbReference>
<keyword evidence="7" id="KW-0350">Heme biosynthesis</keyword>
<organism evidence="11 12">
    <name type="scientific">Pseudodesulfovibrio portus</name>
    <dbReference type="NCBI Taxonomy" id="231439"/>
    <lineage>
        <taxon>Bacteria</taxon>
        <taxon>Pseudomonadati</taxon>
        <taxon>Thermodesulfobacteriota</taxon>
        <taxon>Desulfovibrionia</taxon>
        <taxon>Desulfovibrionales</taxon>
        <taxon>Desulfovibrionaceae</taxon>
    </lineage>
</organism>
<keyword evidence="3" id="KW-1003">Cell membrane</keyword>
<feature type="transmembrane region" description="Helical" evidence="10">
    <location>
        <begin position="130"/>
        <end position="152"/>
    </location>
</feature>
<keyword evidence="6 10" id="KW-1133">Transmembrane helix</keyword>
<feature type="transmembrane region" description="Helical" evidence="10">
    <location>
        <begin position="204"/>
        <end position="224"/>
    </location>
</feature>
<evidence type="ECO:0000256" key="10">
    <source>
        <dbReference type="SAM" id="Phobius"/>
    </source>
</evidence>
<feature type="transmembrane region" description="Helical" evidence="10">
    <location>
        <begin position="230"/>
        <end position="249"/>
    </location>
</feature>
<evidence type="ECO:0000256" key="8">
    <source>
        <dbReference type="ARBA" id="ARBA00023136"/>
    </source>
</evidence>
<dbReference type="PANTHER" id="PTHR43448:SF2">
    <property type="entry name" value="PROTOHEME IX FARNESYLTRANSFERASE, MITOCHONDRIAL"/>
    <property type="match status" value="1"/>
</dbReference>
<comment type="catalytic activity">
    <reaction evidence="9">
        <text>heme b + (2E,6E)-farnesyl diphosphate + H2O = Fe(II)-heme o + diphosphate</text>
        <dbReference type="Rhea" id="RHEA:28070"/>
        <dbReference type="ChEBI" id="CHEBI:15377"/>
        <dbReference type="ChEBI" id="CHEBI:33019"/>
        <dbReference type="ChEBI" id="CHEBI:60344"/>
        <dbReference type="ChEBI" id="CHEBI:60530"/>
        <dbReference type="ChEBI" id="CHEBI:175763"/>
        <dbReference type="EC" id="2.5.1.141"/>
    </reaction>
</comment>
<dbReference type="Gene3D" id="1.10.357.140">
    <property type="entry name" value="UbiA prenyltransferase"/>
    <property type="match status" value="1"/>
</dbReference>
<feature type="transmembrane region" description="Helical" evidence="10">
    <location>
        <begin position="36"/>
        <end position="56"/>
    </location>
</feature>
<proteinExistence type="predicted"/>
<sequence>MSNDLIRLIRPRVSLAVAAGTLFGALYHGTGGLAPWFASAGAFLLCSGCSVLNQVQERDRDRRMERTMDRPLASGQMPVRRGGVLAVALALAGLGLFFQTGGWPLLALGLGIVLVYNGIYTPLKPVTPLALLAGGFAGAVPPLAGWLAVGGSAGDPRILSVTTIFYLWQVPHFWLLAEKHRRDYERAGFALLHAALPEGFRHRLMGVWVGAYFVGLGCLAWLAGAGALRLVVPPGMMLVGGLAVGCAVTRRWRFASAAMHASLPMGLLPLLMNGT</sequence>
<dbReference type="Pfam" id="PF01040">
    <property type="entry name" value="UbiA"/>
    <property type="match status" value="1"/>
</dbReference>
<feature type="transmembrane region" description="Helical" evidence="10">
    <location>
        <begin position="77"/>
        <end position="97"/>
    </location>
</feature>
<dbReference type="Proteomes" id="UP001061361">
    <property type="component" value="Chromosome"/>
</dbReference>
<feature type="transmembrane region" description="Helical" evidence="10">
    <location>
        <begin position="158"/>
        <end position="177"/>
    </location>
</feature>
<evidence type="ECO:0000256" key="2">
    <source>
        <dbReference type="ARBA" id="ARBA00012292"/>
    </source>
</evidence>
<feature type="transmembrane region" description="Helical" evidence="10">
    <location>
        <begin position="103"/>
        <end position="123"/>
    </location>
</feature>
<evidence type="ECO:0000256" key="5">
    <source>
        <dbReference type="ARBA" id="ARBA00022692"/>
    </source>
</evidence>
<evidence type="ECO:0000256" key="9">
    <source>
        <dbReference type="ARBA" id="ARBA00047690"/>
    </source>
</evidence>
<dbReference type="InterPro" id="IPR044878">
    <property type="entry name" value="UbiA_sf"/>
</dbReference>
<dbReference type="InterPro" id="IPR000537">
    <property type="entry name" value="UbiA_prenyltransferase"/>
</dbReference>
<protein>
    <recommendedName>
        <fullName evidence="2">heme o synthase</fullName>
        <ecNumber evidence="2">2.5.1.141</ecNumber>
    </recommendedName>
</protein>
<keyword evidence="8 10" id="KW-0472">Membrane</keyword>
<keyword evidence="5 10" id="KW-0812">Transmembrane</keyword>
<gene>
    <name evidence="11" type="ORF">JCM14722_25190</name>
</gene>
<evidence type="ECO:0000256" key="1">
    <source>
        <dbReference type="ARBA" id="ARBA00004141"/>
    </source>
</evidence>
<dbReference type="EMBL" id="AP026708">
    <property type="protein sequence ID" value="BDQ34977.1"/>
    <property type="molecule type" value="Genomic_DNA"/>
</dbReference>
<evidence type="ECO:0000313" key="12">
    <source>
        <dbReference type="Proteomes" id="UP001061361"/>
    </source>
</evidence>
<dbReference type="PANTHER" id="PTHR43448">
    <property type="entry name" value="PROTOHEME IX FARNESYLTRANSFERASE, MITOCHONDRIAL"/>
    <property type="match status" value="1"/>
</dbReference>
<evidence type="ECO:0000256" key="3">
    <source>
        <dbReference type="ARBA" id="ARBA00022475"/>
    </source>
</evidence>
<keyword evidence="12" id="KW-1185">Reference proteome</keyword>
<feature type="transmembrane region" description="Helical" evidence="10">
    <location>
        <begin position="12"/>
        <end position="30"/>
    </location>
</feature>
<evidence type="ECO:0000313" key="11">
    <source>
        <dbReference type="EMBL" id="BDQ34977.1"/>
    </source>
</evidence>
<accession>A0ABM8AUK8</accession>
<keyword evidence="4" id="KW-0808">Transferase</keyword>
<dbReference type="EC" id="2.5.1.141" evidence="2"/>
<reference evidence="11" key="1">
    <citation type="submission" date="2022-08" db="EMBL/GenBank/DDBJ databases">
        <title>Genome Sequence of the sulphate-reducing bacterium, Pseudodesulfovibrio portus JCM14722.</title>
        <authorList>
            <person name="Kondo R."/>
            <person name="Kataoka T."/>
        </authorList>
    </citation>
    <scope>NUCLEOTIDE SEQUENCE</scope>
    <source>
        <strain evidence="11">JCM 14722</strain>
    </source>
</reference>
<dbReference type="InterPro" id="IPR006369">
    <property type="entry name" value="Protohaem_IX_farnesylTrfase"/>
</dbReference>